<evidence type="ECO:0000259" key="2">
    <source>
        <dbReference type="Pfam" id="PF13477"/>
    </source>
</evidence>
<evidence type="ECO:0000259" key="1">
    <source>
        <dbReference type="Pfam" id="PF00534"/>
    </source>
</evidence>
<comment type="caution">
    <text evidence="3">The sequence shown here is derived from an EMBL/GenBank/DDBJ whole genome shotgun (WGS) entry which is preliminary data.</text>
</comment>
<protein>
    <submittedName>
        <fullName evidence="3">Glycosyltransferase family 4 protein</fullName>
    </submittedName>
</protein>
<dbReference type="CDD" id="cd03808">
    <property type="entry name" value="GT4_CapM-like"/>
    <property type="match status" value="1"/>
</dbReference>
<proteinExistence type="predicted"/>
<feature type="domain" description="Glycosyl transferase family 1" evidence="1">
    <location>
        <begin position="183"/>
        <end position="341"/>
    </location>
</feature>
<name>A0A931MVL9_9BACI</name>
<dbReference type="InterPro" id="IPR050194">
    <property type="entry name" value="Glycosyltransferase_grp1"/>
</dbReference>
<organism evidence="3 4">
    <name type="scientific">Halobacillus yeomjeoni</name>
    <dbReference type="NCBI Taxonomy" id="311194"/>
    <lineage>
        <taxon>Bacteria</taxon>
        <taxon>Bacillati</taxon>
        <taxon>Bacillota</taxon>
        <taxon>Bacilli</taxon>
        <taxon>Bacillales</taxon>
        <taxon>Bacillaceae</taxon>
        <taxon>Halobacillus</taxon>
    </lineage>
</organism>
<evidence type="ECO:0000313" key="4">
    <source>
        <dbReference type="Proteomes" id="UP000614490"/>
    </source>
</evidence>
<dbReference type="GO" id="GO:0016757">
    <property type="term" value="F:glycosyltransferase activity"/>
    <property type="evidence" value="ECO:0007669"/>
    <property type="project" value="InterPro"/>
</dbReference>
<dbReference type="PANTHER" id="PTHR45947:SF15">
    <property type="entry name" value="TEICHURONIC ACID BIOSYNTHESIS GLYCOSYLTRANSFERASE TUAC-RELATED"/>
    <property type="match status" value="1"/>
</dbReference>
<dbReference type="Pfam" id="PF00534">
    <property type="entry name" value="Glycos_transf_1"/>
    <property type="match status" value="1"/>
</dbReference>
<keyword evidence="4" id="KW-1185">Reference proteome</keyword>
<dbReference type="AlphaFoldDB" id="A0A931MVL9"/>
<reference evidence="3 4" key="1">
    <citation type="journal article" date="2005" name="Int. J. Syst. Evol. Microbiol.">
        <title>Halobacillus yeomjeoni sp. nov., isolated from a marine solar saltern in Korea.</title>
        <authorList>
            <person name="Yoon J.H."/>
            <person name="Kang S.J."/>
            <person name="Lee C.H."/>
            <person name="Oh H.W."/>
            <person name="Oh T.K."/>
        </authorList>
    </citation>
    <scope>NUCLEOTIDE SEQUENCE [LARGE SCALE GENOMIC DNA]</scope>
    <source>
        <strain evidence="3 4">KCTC 3957</strain>
    </source>
</reference>
<dbReference type="InterPro" id="IPR028098">
    <property type="entry name" value="Glyco_trans_4-like_N"/>
</dbReference>
<evidence type="ECO:0000313" key="3">
    <source>
        <dbReference type="EMBL" id="MBH0230745.1"/>
    </source>
</evidence>
<accession>A0A931MVL9</accession>
<dbReference type="RefSeq" id="WP_197317358.1">
    <property type="nucleotide sequence ID" value="NZ_JADZSC010000002.1"/>
</dbReference>
<dbReference type="SUPFAM" id="SSF53756">
    <property type="entry name" value="UDP-Glycosyltransferase/glycogen phosphorylase"/>
    <property type="match status" value="1"/>
</dbReference>
<dbReference type="Proteomes" id="UP000614490">
    <property type="component" value="Unassembled WGS sequence"/>
</dbReference>
<gene>
    <name evidence="3" type="ORF">H0267_11005</name>
</gene>
<dbReference type="PANTHER" id="PTHR45947">
    <property type="entry name" value="SULFOQUINOVOSYL TRANSFERASE SQD2"/>
    <property type="match status" value="1"/>
</dbReference>
<dbReference type="EMBL" id="JADZSC010000002">
    <property type="protein sequence ID" value="MBH0230745.1"/>
    <property type="molecule type" value="Genomic_DNA"/>
</dbReference>
<dbReference type="Gene3D" id="3.40.50.2000">
    <property type="entry name" value="Glycogen Phosphorylase B"/>
    <property type="match status" value="2"/>
</dbReference>
<sequence length="368" mass="42512">MSKILILANDNSTIYNFRRELLSRLISENYDVIISVPKHDRNLEFEKLGCKIDEINISRSGKNPLKELALIKSYKKQIKRIKPDLVLTYTAKPNIYGSLACKKLHIPYINNITGLGSNFQTENFIKKIMLFLQKKAYKRSSCVFFQNQSNKKYFEKMNVVGTNTKLLPGSGVNLKLHKFEYYPEESKNIKFILVSRIRKDKGFDEFFSAVKTLTEKFNNIEFHLVGWYEDEKYKEQITDMVHKYPVVYHGSQSQEKVHELISDSHCLIHPSHHEGMANVLLEAAATGRPCITSNIPGCQEAVNDGLTGFLFEVKSSKSLSEAVIKYLELKPEERMKMGLLARNKMETEFDRQIVINSYMEKIENIMGK</sequence>
<feature type="domain" description="Glycosyltransferase subfamily 4-like N-terminal" evidence="2">
    <location>
        <begin position="3"/>
        <end position="147"/>
    </location>
</feature>
<dbReference type="InterPro" id="IPR001296">
    <property type="entry name" value="Glyco_trans_1"/>
</dbReference>
<dbReference type="Pfam" id="PF13477">
    <property type="entry name" value="Glyco_trans_4_2"/>
    <property type="match status" value="1"/>
</dbReference>